<feature type="compositionally biased region" description="Low complexity" evidence="2">
    <location>
        <begin position="265"/>
        <end position="287"/>
    </location>
</feature>
<reference evidence="4" key="1">
    <citation type="submission" date="2021-01" db="EMBL/GenBank/DDBJ databases">
        <title>Whole genome shotgun sequence of Actinoplanes capillaceus NBRC 16408.</title>
        <authorList>
            <person name="Komaki H."/>
            <person name="Tamura T."/>
        </authorList>
    </citation>
    <scope>NUCLEOTIDE SEQUENCE [LARGE SCALE GENOMIC DNA]</scope>
    <source>
        <strain evidence="4">NBRC 16408</strain>
    </source>
</reference>
<feature type="compositionally biased region" description="Basic and acidic residues" evidence="2">
    <location>
        <begin position="303"/>
        <end position="314"/>
    </location>
</feature>
<dbReference type="InterPro" id="IPR050194">
    <property type="entry name" value="Glycosyltransferase_grp1"/>
</dbReference>
<feature type="domain" description="Glycosyl transferase family 1" evidence="3">
    <location>
        <begin position="362"/>
        <end position="462"/>
    </location>
</feature>
<evidence type="ECO:0000313" key="4">
    <source>
        <dbReference type="EMBL" id="GID45239.1"/>
    </source>
</evidence>
<feature type="compositionally biased region" description="Gly residues" evidence="2">
    <location>
        <begin position="333"/>
        <end position="342"/>
    </location>
</feature>
<dbReference type="PANTHER" id="PTHR45947:SF3">
    <property type="entry name" value="SULFOQUINOVOSYL TRANSFERASE SQD2"/>
    <property type="match status" value="1"/>
</dbReference>
<organism evidence="4">
    <name type="scientific">Actinoplanes campanulatus</name>
    <dbReference type="NCBI Taxonomy" id="113559"/>
    <lineage>
        <taxon>Bacteria</taxon>
        <taxon>Bacillati</taxon>
        <taxon>Actinomycetota</taxon>
        <taxon>Actinomycetes</taxon>
        <taxon>Micromonosporales</taxon>
        <taxon>Micromonosporaceae</taxon>
        <taxon>Actinoplanes</taxon>
    </lineage>
</organism>
<evidence type="ECO:0000259" key="3">
    <source>
        <dbReference type="Pfam" id="PF00534"/>
    </source>
</evidence>
<feature type="compositionally biased region" description="Low complexity" evidence="2">
    <location>
        <begin position="227"/>
        <end position="244"/>
    </location>
</feature>
<proteinExistence type="predicted"/>
<dbReference type="PANTHER" id="PTHR45947">
    <property type="entry name" value="SULFOQUINOVOSYL TRANSFERASE SQD2"/>
    <property type="match status" value="1"/>
</dbReference>
<feature type="region of interest" description="Disordered" evidence="2">
    <location>
        <begin position="227"/>
        <end position="364"/>
    </location>
</feature>
<dbReference type="EMBL" id="BOMF01000048">
    <property type="protein sequence ID" value="GID45239.1"/>
    <property type="molecule type" value="Genomic_DNA"/>
</dbReference>
<dbReference type="InterPro" id="IPR001296">
    <property type="entry name" value="Glyco_trans_1"/>
</dbReference>
<name>A0ABQ3WDZ3_9ACTN</name>
<dbReference type="RefSeq" id="WP_373315566.1">
    <property type="nucleotide sequence ID" value="NZ_BAAAGQ010000031.1"/>
</dbReference>
<dbReference type="Pfam" id="PF00534">
    <property type="entry name" value="Glycos_transf_1"/>
    <property type="match status" value="1"/>
</dbReference>
<sequence>MIHTLFAVLPASIDDPAAPSGGNRYDREVLRRLALPGAPSPASGDQTPFAVREKLVPGDWPRPAPAAHQALSEILADIPDGATVLLDGLIACGVPGLLEPHATRLRLVVLVHLPLSDETGLSPETAADLRARERRALHLAAAVIATSTPAARRVEELHDLTGVHAVPPGVDPAPPAVPSPTGHRLLMVASLTPRKGYPLLLQALQTLTDLPWTCTITGAGQILGEFPTPATLTPTPPAALSAALDPNGNLLGPRETPGTPPIPSTGDQPGAPPAAGAGDEPGTPPTGSTSDRPGTPATTNSGDHADTPRAESAGHESGAPAAGKVDARSHGPFGAGAGGRAAEGGWRISRPERDGPVPEEGSVRFTGPLGGAALDAVYADADLFVLPSYAETYGMVVTEALARGLPVLATDVGGVPEALGEAGGGRPGRLIPPGDRDALASALREWLTDPALRARWRDRARARSETLTSWDETANRIREVLDALR</sequence>
<dbReference type="SUPFAM" id="SSF53756">
    <property type="entry name" value="UDP-Glycosyltransferase/glycogen phosphorylase"/>
    <property type="match status" value="2"/>
</dbReference>
<feature type="compositionally biased region" description="Polar residues" evidence="2">
    <location>
        <begin position="288"/>
        <end position="302"/>
    </location>
</feature>
<evidence type="ECO:0000256" key="1">
    <source>
        <dbReference type="ARBA" id="ARBA00022679"/>
    </source>
</evidence>
<evidence type="ECO:0000256" key="2">
    <source>
        <dbReference type="SAM" id="MobiDB-lite"/>
    </source>
</evidence>
<dbReference type="Gene3D" id="3.40.50.2000">
    <property type="entry name" value="Glycogen Phosphorylase B"/>
    <property type="match status" value="4"/>
</dbReference>
<accession>A0ABQ3WDZ3</accession>
<protein>
    <recommendedName>
        <fullName evidence="3">Glycosyl transferase family 1 domain-containing protein</fullName>
    </recommendedName>
</protein>
<comment type="caution">
    <text evidence="4">The sequence shown here is derived from an EMBL/GenBank/DDBJ whole genome shotgun (WGS) entry which is preliminary data.</text>
</comment>
<keyword evidence="1" id="KW-0808">Transferase</keyword>
<dbReference type="CDD" id="cd03801">
    <property type="entry name" value="GT4_PimA-like"/>
    <property type="match status" value="1"/>
</dbReference>
<gene>
    <name evidence="4" type="ORF">Aca07nite_25140</name>
</gene>